<feature type="region of interest" description="Disordered" evidence="9">
    <location>
        <begin position="601"/>
        <end position="629"/>
    </location>
</feature>
<dbReference type="Gene3D" id="3.30.450.20">
    <property type="entry name" value="PAS domain"/>
    <property type="match status" value="2"/>
</dbReference>
<dbReference type="SMART" id="SM00387">
    <property type="entry name" value="HATPase_c"/>
    <property type="match status" value="1"/>
</dbReference>
<dbReference type="InterPro" id="IPR000014">
    <property type="entry name" value="PAS"/>
</dbReference>
<evidence type="ECO:0000259" key="12">
    <source>
        <dbReference type="PROSITE" id="PS50112"/>
    </source>
</evidence>
<evidence type="ECO:0000313" key="14">
    <source>
        <dbReference type="Proteomes" id="UP000001918"/>
    </source>
</evidence>
<dbReference type="EMBL" id="CP001738">
    <property type="protein sequence ID" value="ACZ00295.1"/>
    <property type="molecule type" value="Genomic_DNA"/>
</dbReference>
<dbReference type="Gene3D" id="3.60.40.10">
    <property type="entry name" value="PPM-type phosphatase domain"/>
    <property type="match status" value="1"/>
</dbReference>
<keyword evidence="4" id="KW-0597">Phosphoprotein</keyword>
<organism evidence="13 14">
    <name type="scientific">Thermomonospora curvata (strain ATCC 19995 / DSM 43183 / JCM 3096 / KCTC 9072 / NBRC 15933 / NCIMB 10081 / Henssen B9)</name>
    <dbReference type="NCBI Taxonomy" id="471852"/>
    <lineage>
        <taxon>Bacteria</taxon>
        <taxon>Bacillati</taxon>
        <taxon>Actinomycetota</taxon>
        <taxon>Actinomycetes</taxon>
        <taxon>Streptosporangiales</taxon>
        <taxon>Thermomonosporaceae</taxon>
        <taxon>Thermomonospora</taxon>
    </lineage>
</organism>
<dbReference type="PROSITE" id="PS50110">
    <property type="entry name" value="RESPONSE_REGULATORY"/>
    <property type="match status" value="1"/>
</dbReference>
<dbReference type="Pfam" id="PF00072">
    <property type="entry name" value="Response_reg"/>
    <property type="match status" value="1"/>
</dbReference>
<dbReference type="InterPro" id="IPR013767">
    <property type="entry name" value="PAS_fold"/>
</dbReference>
<dbReference type="InterPro" id="IPR011006">
    <property type="entry name" value="CheY-like_superfamily"/>
</dbReference>
<feature type="domain" description="Histidine kinase" evidence="10">
    <location>
        <begin position="344"/>
        <end position="561"/>
    </location>
</feature>
<dbReference type="Gene3D" id="3.40.50.2300">
    <property type="match status" value="1"/>
</dbReference>
<dbReference type="Gene3D" id="3.30.450.40">
    <property type="match status" value="1"/>
</dbReference>
<dbReference type="NCBIfam" id="TIGR00229">
    <property type="entry name" value="sensory_box"/>
    <property type="match status" value="1"/>
</dbReference>
<dbReference type="InterPro" id="IPR003594">
    <property type="entry name" value="HATPase_dom"/>
</dbReference>
<gene>
    <name evidence="13" type="ordered locus">Tcur_4776</name>
</gene>
<dbReference type="PANTHER" id="PTHR43547">
    <property type="entry name" value="TWO-COMPONENT HISTIDINE KINASE"/>
    <property type="match status" value="1"/>
</dbReference>
<evidence type="ECO:0000313" key="13">
    <source>
        <dbReference type="EMBL" id="ACZ00295.1"/>
    </source>
</evidence>
<dbReference type="CDD" id="cd00082">
    <property type="entry name" value="HisKA"/>
    <property type="match status" value="1"/>
</dbReference>
<evidence type="ECO:0000259" key="11">
    <source>
        <dbReference type="PROSITE" id="PS50110"/>
    </source>
</evidence>
<dbReference type="FunFam" id="3.30.565.10:FF:000006">
    <property type="entry name" value="Sensor histidine kinase WalK"/>
    <property type="match status" value="1"/>
</dbReference>
<dbReference type="Gene3D" id="3.30.565.10">
    <property type="entry name" value="Histidine kinase-like ATPase, C-terminal domain"/>
    <property type="match status" value="1"/>
</dbReference>
<dbReference type="HOGENOM" id="CLU_000445_82_3_11"/>
<evidence type="ECO:0000256" key="4">
    <source>
        <dbReference type="ARBA" id="ARBA00022553"/>
    </source>
</evidence>
<dbReference type="GO" id="GO:0005886">
    <property type="term" value="C:plasma membrane"/>
    <property type="evidence" value="ECO:0007669"/>
    <property type="project" value="UniProtKB-SubCell"/>
</dbReference>
<dbReference type="Gene3D" id="1.10.287.130">
    <property type="match status" value="1"/>
</dbReference>
<evidence type="ECO:0000256" key="5">
    <source>
        <dbReference type="ARBA" id="ARBA00022679"/>
    </source>
</evidence>
<feature type="region of interest" description="Disordered" evidence="9">
    <location>
        <begin position="205"/>
        <end position="235"/>
    </location>
</feature>
<dbReference type="InterPro" id="IPR036890">
    <property type="entry name" value="HATPase_C_sf"/>
</dbReference>
<dbReference type="GO" id="GO:0006355">
    <property type="term" value="P:regulation of DNA-templated transcription"/>
    <property type="evidence" value="ECO:0007669"/>
    <property type="project" value="InterPro"/>
</dbReference>
<dbReference type="InterPro" id="IPR036457">
    <property type="entry name" value="PPM-type-like_dom_sf"/>
</dbReference>
<evidence type="ECO:0000256" key="9">
    <source>
        <dbReference type="SAM" id="MobiDB-lite"/>
    </source>
</evidence>
<dbReference type="SUPFAM" id="SSF55785">
    <property type="entry name" value="PYP-like sensor domain (PAS domain)"/>
    <property type="match status" value="1"/>
</dbReference>
<dbReference type="InterPro" id="IPR001789">
    <property type="entry name" value="Sig_transdc_resp-reg_receiver"/>
</dbReference>
<dbReference type="GO" id="GO:0000155">
    <property type="term" value="F:phosphorelay sensor kinase activity"/>
    <property type="evidence" value="ECO:0007669"/>
    <property type="project" value="InterPro"/>
</dbReference>
<feature type="domain" description="Response regulatory" evidence="11">
    <location>
        <begin position="630"/>
        <end position="744"/>
    </location>
</feature>
<keyword evidence="5" id="KW-0808">Transferase</keyword>
<dbReference type="Proteomes" id="UP000001918">
    <property type="component" value="Chromosome"/>
</dbReference>
<dbReference type="InterPro" id="IPR036097">
    <property type="entry name" value="HisK_dim/P_sf"/>
</dbReference>
<dbReference type="AlphaFoldDB" id="D1A789"/>
<feature type="compositionally biased region" description="Low complexity" evidence="9">
    <location>
        <begin position="616"/>
        <end position="629"/>
    </location>
</feature>
<dbReference type="Pfam" id="PF07228">
    <property type="entry name" value="SpoIIE"/>
    <property type="match status" value="1"/>
</dbReference>
<dbReference type="SUPFAM" id="SSF47384">
    <property type="entry name" value="Homodimeric domain of signal transducing histidine kinase"/>
    <property type="match status" value="1"/>
</dbReference>
<evidence type="ECO:0000256" key="7">
    <source>
        <dbReference type="ARBA" id="ARBA00023012"/>
    </source>
</evidence>
<dbReference type="InterPro" id="IPR029016">
    <property type="entry name" value="GAF-like_dom_sf"/>
</dbReference>
<dbReference type="InterPro" id="IPR003661">
    <property type="entry name" value="HisK_dim/P_dom"/>
</dbReference>
<dbReference type="EC" id="2.7.13.3" evidence="3"/>
<dbReference type="Pfam" id="PF00989">
    <property type="entry name" value="PAS"/>
    <property type="match status" value="1"/>
</dbReference>
<dbReference type="SMART" id="SM00448">
    <property type="entry name" value="REC"/>
    <property type="match status" value="1"/>
</dbReference>
<dbReference type="InterPro" id="IPR035965">
    <property type="entry name" value="PAS-like_dom_sf"/>
</dbReference>
<accession>D1A789</accession>
<dbReference type="PROSITE" id="PS50112">
    <property type="entry name" value="PAS"/>
    <property type="match status" value="1"/>
</dbReference>
<evidence type="ECO:0000259" key="10">
    <source>
        <dbReference type="PROSITE" id="PS50109"/>
    </source>
</evidence>
<dbReference type="CDD" id="cd16922">
    <property type="entry name" value="HATPase_EvgS-ArcB-TorS-like"/>
    <property type="match status" value="1"/>
</dbReference>
<evidence type="ECO:0000256" key="2">
    <source>
        <dbReference type="ARBA" id="ARBA00004236"/>
    </source>
</evidence>
<comment type="caution">
    <text evidence="8">Lacks conserved residue(s) required for the propagation of feature annotation.</text>
</comment>
<dbReference type="SMART" id="SM00065">
    <property type="entry name" value="GAF"/>
    <property type="match status" value="1"/>
</dbReference>
<name>D1A789_THECD</name>
<evidence type="ECO:0000256" key="3">
    <source>
        <dbReference type="ARBA" id="ARBA00012438"/>
    </source>
</evidence>
<keyword evidence="7" id="KW-0902">Two-component regulatory system</keyword>
<evidence type="ECO:0000256" key="6">
    <source>
        <dbReference type="ARBA" id="ARBA00022777"/>
    </source>
</evidence>
<dbReference type="InterPro" id="IPR005467">
    <property type="entry name" value="His_kinase_dom"/>
</dbReference>
<evidence type="ECO:0000256" key="1">
    <source>
        <dbReference type="ARBA" id="ARBA00000085"/>
    </source>
</evidence>
<dbReference type="eggNOG" id="COG0745">
    <property type="taxonomic scope" value="Bacteria"/>
</dbReference>
<dbReference type="SMART" id="SM00331">
    <property type="entry name" value="PP2C_SIG"/>
    <property type="match status" value="1"/>
</dbReference>
<comment type="catalytic activity">
    <reaction evidence="1">
        <text>ATP + protein L-histidine = ADP + protein N-phospho-L-histidine.</text>
        <dbReference type="EC" id="2.7.13.3"/>
    </reaction>
</comment>
<dbReference type="PROSITE" id="PS50109">
    <property type="entry name" value="HIS_KIN"/>
    <property type="match status" value="1"/>
</dbReference>
<dbReference type="PRINTS" id="PR00344">
    <property type="entry name" value="BCTRLSENSOR"/>
</dbReference>
<dbReference type="InterPro" id="IPR003018">
    <property type="entry name" value="GAF"/>
</dbReference>
<dbReference type="SUPFAM" id="SSF55874">
    <property type="entry name" value="ATPase domain of HSP90 chaperone/DNA topoisomerase II/histidine kinase"/>
    <property type="match status" value="1"/>
</dbReference>
<dbReference type="SUPFAM" id="SSF81606">
    <property type="entry name" value="PP2C-like"/>
    <property type="match status" value="1"/>
</dbReference>
<dbReference type="SMART" id="SM00388">
    <property type="entry name" value="HisKA"/>
    <property type="match status" value="1"/>
</dbReference>
<evidence type="ECO:0000256" key="8">
    <source>
        <dbReference type="PROSITE-ProRule" id="PRU00169"/>
    </source>
</evidence>
<dbReference type="Pfam" id="PF13185">
    <property type="entry name" value="GAF_2"/>
    <property type="match status" value="1"/>
</dbReference>
<keyword evidence="6 13" id="KW-0418">Kinase</keyword>
<reference evidence="13 14" key="1">
    <citation type="journal article" date="2011" name="Stand. Genomic Sci.">
        <title>Complete genome sequence of Thermomonospora curvata type strain (B9).</title>
        <authorList>
            <person name="Chertkov O."/>
            <person name="Sikorski J."/>
            <person name="Nolan M."/>
            <person name="Lapidus A."/>
            <person name="Lucas S."/>
            <person name="Del Rio T.G."/>
            <person name="Tice H."/>
            <person name="Cheng J.F."/>
            <person name="Goodwin L."/>
            <person name="Pitluck S."/>
            <person name="Liolios K."/>
            <person name="Ivanova N."/>
            <person name="Mavromatis K."/>
            <person name="Mikhailova N."/>
            <person name="Ovchinnikova G."/>
            <person name="Pati A."/>
            <person name="Chen A."/>
            <person name="Palaniappan K."/>
            <person name="Djao O.D."/>
            <person name="Land M."/>
            <person name="Hauser L."/>
            <person name="Chang Y.J."/>
            <person name="Jeffries C.D."/>
            <person name="Brettin T."/>
            <person name="Han C."/>
            <person name="Detter J.C."/>
            <person name="Rohde M."/>
            <person name="Goker M."/>
            <person name="Woyke T."/>
            <person name="Bristow J."/>
            <person name="Eisen J.A."/>
            <person name="Markowitz V."/>
            <person name="Hugenholtz P."/>
            <person name="Klenk H.P."/>
            <person name="Kyrpides N.C."/>
        </authorList>
    </citation>
    <scope>NUCLEOTIDE SEQUENCE [LARGE SCALE GENOMIC DNA]</scope>
    <source>
        <strain evidence="14">ATCC 19995 / DSM 43183 / JCM 3096 / KCTC 9072 / NBRC 15933 / NCIMB 10081 / Henssen B9</strain>
    </source>
</reference>
<dbReference type="SUPFAM" id="SSF55781">
    <property type="entry name" value="GAF domain-like"/>
    <property type="match status" value="1"/>
</dbReference>
<feature type="domain" description="PAS" evidence="12">
    <location>
        <begin position="760"/>
        <end position="795"/>
    </location>
</feature>
<dbReference type="Pfam" id="PF02518">
    <property type="entry name" value="HATPase_c"/>
    <property type="match status" value="1"/>
</dbReference>
<protein>
    <recommendedName>
        <fullName evidence="3">histidine kinase</fullName>
        <ecNumber evidence="3">2.7.13.3</ecNumber>
    </recommendedName>
</protein>
<dbReference type="OrthoDB" id="7943561at2"/>
<dbReference type="PANTHER" id="PTHR43547:SF2">
    <property type="entry name" value="HYBRID SIGNAL TRANSDUCTION HISTIDINE KINASE C"/>
    <property type="match status" value="1"/>
</dbReference>
<comment type="subcellular location">
    <subcellularLocation>
        <location evidence="2">Cell membrane</location>
    </subcellularLocation>
</comment>
<dbReference type="STRING" id="471852.Tcur_4776"/>
<dbReference type="InterPro" id="IPR004358">
    <property type="entry name" value="Sig_transdc_His_kin-like_C"/>
</dbReference>
<dbReference type="InterPro" id="IPR001932">
    <property type="entry name" value="PPM-type_phosphatase-like_dom"/>
</dbReference>
<dbReference type="eggNOG" id="COG2205">
    <property type="taxonomic scope" value="Bacteria"/>
</dbReference>
<dbReference type="KEGG" id="tcu:Tcur_4776"/>
<keyword evidence="14" id="KW-1185">Reference proteome</keyword>
<dbReference type="eggNOG" id="COG2208">
    <property type="taxonomic scope" value="Bacteria"/>
</dbReference>
<dbReference type="RefSeq" id="WP_012855076.1">
    <property type="nucleotide sequence ID" value="NC_013510.1"/>
</dbReference>
<sequence length="1248" mass="135881">MKTDRDHVFPGDSEMARSMRELDWPAVGMGDPADWPVQLREACRIMLTSRHPAVLWWGPQLRCLYNDAFLELLGDRRPALAAPGAQVWSDVWHILGPRLQEVLEGAEPTWLDRMMLPLNRHGYREETYWTYAFSPLFDDGAVGGVLTACHDITEQVVGERRMAVLQRLGAQVGTARSVREACELVAEALREEQRDIPFAAVYARDPDGDGPELVATSPPGADPRPRDGGPGGWPVEEVARTGRPVVVADVAERFGELPSGGWPVPPREAMVLPLPGEHAFGPVGVIVLAASAGRALDGKYRAFLDLVARQAAGLVNGGLAYQVQRRRAEELAELDRAKTVFLSDISHEFRTPLTLIMGPVEELRARLQDAEPWVRKDLEVIHRNGLRLSKLVDTLLDYARIEAGRMEARYQPTDLAVFTADLAGMLRTAIERAGLRLEVDCPPLPEPVYVDRSMWEKVVLSLLSNALKFTFEGSIAVRLRAEDGQAVLQVSDTGVGVSQKDLPRLFERFQRIEAPRTRSIEGDGVALALVRELVRLHGGTITADSTPGKGTTFTVRLPFGHAHLPQASLAPESEYRGVSGLAEPYVAEALHWVSGDVPEDIEPQAPLGRAEPTAPFRPSSVGRPSGPPARVLIAEDNPDLRGYLWRLLRPGYAVQTVGDGQEALEVARADPPDLIVSGVLLPRLNGFQLVSALRADPRTAGVPVLLLSALAGEFSIEGLAAGADDYLVKPFSAAELLARVRANVELARLRNHHARWRAALIDSLQEAFFVMDEDGVVTEINSAFTDILGYGPEGLPYRPVQPWWADAVTAGPREGIESVRASSGSRIIPVTHRDGHRLWVAITLNEVEDPDTGRRMKVGTMRDVTAEWFSNRRDAALANLGLRMSDAKSLPENLRIALGELARLWQTRRALAVTWDPAGRPQVLCSIPDDLPEPPGEVLATVEGLRNRPVLRPITFARPAGVGITLEYPGGPLAIWLEPDPVLPFTSQDRSLLAALCGYIGQSLQRISLVGQQREMILAFQRAILGPGALPAEFSVRYEPAVRPLQVGGDWYDVVDLSNGRIGIVVGDCVGHGVSAAAVMGQMRSACRALLLQLANPARTLTAMDGFAGRIPGAMGTTMFCGVLDTRTGRLVYSNAGHPPGIFVHPDGRTELLEGGGDLPLGVLPELPRSTTTCALCPGGTVLLYTDGLIERRHRSLDAGIRQIAAVVREGRTAPPEELAQRLMAVMRPDGGFEDDVALLLYRRPAAR</sequence>
<dbReference type="SUPFAM" id="SSF52172">
    <property type="entry name" value="CheY-like"/>
    <property type="match status" value="1"/>
</dbReference>
<dbReference type="Pfam" id="PF00512">
    <property type="entry name" value="HisKA"/>
    <property type="match status" value="1"/>
</dbReference>
<dbReference type="CDD" id="cd00130">
    <property type="entry name" value="PAS"/>
    <property type="match status" value="1"/>
</dbReference>
<proteinExistence type="predicted"/>